<gene>
    <name evidence="2" type="ORF">THRCLA_06403</name>
</gene>
<dbReference type="EMBL" id="JNBS01001784">
    <property type="protein sequence ID" value="OQR99760.1"/>
    <property type="molecule type" value="Genomic_DNA"/>
</dbReference>
<feature type="transmembrane region" description="Helical" evidence="1">
    <location>
        <begin position="123"/>
        <end position="144"/>
    </location>
</feature>
<evidence type="ECO:0000256" key="1">
    <source>
        <dbReference type="SAM" id="Phobius"/>
    </source>
</evidence>
<keyword evidence="1" id="KW-0812">Transmembrane</keyword>
<protein>
    <submittedName>
        <fullName evidence="2">Uncharacterized protein</fullName>
    </submittedName>
</protein>
<name>A0A1V9ZPQ3_9STRA</name>
<sequence length="149" mass="16587">MNGIDIMDIVYLGKDLYVNASLCEASIRYLKTRLAGGFGPVLQADMEIVMCSTPCISSDLLHQAAMATSHCTCTQLSSDSYITQDFCRQNSARLLCSILGVCGTWECGLHDFMCPRYEWDRHYPCSSLAITPSYILLAICLLLIDFNHL</sequence>
<dbReference type="OrthoDB" id="72596at2759"/>
<feature type="non-terminal residue" evidence="2">
    <location>
        <position position="149"/>
    </location>
</feature>
<organism evidence="2 3">
    <name type="scientific">Thraustotheca clavata</name>
    <dbReference type="NCBI Taxonomy" id="74557"/>
    <lineage>
        <taxon>Eukaryota</taxon>
        <taxon>Sar</taxon>
        <taxon>Stramenopiles</taxon>
        <taxon>Oomycota</taxon>
        <taxon>Saprolegniomycetes</taxon>
        <taxon>Saprolegniales</taxon>
        <taxon>Achlyaceae</taxon>
        <taxon>Thraustotheca</taxon>
    </lineage>
</organism>
<keyword evidence="1" id="KW-0472">Membrane</keyword>
<evidence type="ECO:0000313" key="3">
    <source>
        <dbReference type="Proteomes" id="UP000243217"/>
    </source>
</evidence>
<proteinExistence type="predicted"/>
<reference evidence="2 3" key="1">
    <citation type="journal article" date="2014" name="Genome Biol. Evol.">
        <title>The secreted proteins of Achlya hypogyna and Thraustotheca clavata identify the ancestral oomycete secretome and reveal gene acquisitions by horizontal gene transfer.</title>
        <authorList>
            <person name="Misner I."/>
            <person name="Blouin N."/>
            <person name="Leonard G."/>
            <person name="Richards T.A."/>
            <person name="Lane C.E."/>
        </authorList>
    </citation>
    <scope>NUCLEOTIDE SEQUENCE [LARGE SCALE GENOMIC DNA]</scope>
    <source>
        <strain evidence="2 3">ATCC 34112</strain>
    </source>
</reference>
<keyword evidence="1" id="KW-1133">Transmembrane helix</keyword>
<dbReference type="Proteomes" id="UP000243217">
    <property type="component" value="Unassembled WGS sequence"/>
</dbReference>
<evidence type="ECO:0000313" key="2">
    <source>
        <dbReference type="EMBL" id="OQR99760.1"/>
    </source>
</evidence>
<comment type="caution">
    <text evidence="2">The sequence shown here is derived from an EMBL/GenBank/DDBJ whole genome shotgun (WGS) entry which is preliminary data.</text>
</comment>
<accession>A0A1V9ZPQ3</accession>
<dbReference type="AlphaFoldDB" id="A0A1V9ZPQ3"/>
<keyword evidence="3" id="KW-1185">Reference proteome</keyword>